<keyword evidence="1" id="KW-0812">Transmembrane</keyword>
<keyword evidence="3" id="KW-1185">Reference proteome</keyword>
<accession>A0A9X1WNB6</accession>
<evidence type="ECO:0000313" key="3">
    <source>
        <dbReference type="Proteomes" id="UP001139347"/>
    </source>
</evidence>
<evidence type="ECO:0000256" key="1">
    <source>
        <dbReference type="SAM" id="Phobius"/>
    </source>
</evidence>
<comment type="caution">
    <text evidence="2">The sequence shown here is derived from an EMBL/GenBank/DDBJ whole genome shotgun (WGS) entry which is preliminary data.</text>
</comment>
<dbReference type="Proteomes" id="UP001139347">
    <property type="component" value="Unassembled WGS sequence"/>
</dbReference>
<evidence type="ECO:0000313" key="2">
    <source>
        <dbReference type="EMBL" id="MCJ8012054.1"/>
    </source>
</evidence>
<organism evidence="2 3">
    <name type="scientific">Paenibacillus mangrovi</name>
    <dbReference type="NCBI Taxonomy" id="2931978"/>
    <lineage>
        <taxon>Bacteria</taxon>
        <taxon>Bacillati</taxon>
        <taxon>Bacillota</taxon>
        <taxon>Bacilli</taxon>
        <taxon>Bacillales</taxon>
        <taxon>Paenibacillaceae</taxon>
        <taxon>Paenibacillus</taxon>
    </lineage>
</organism>
<keyword evidence="1" id="KW-0472">Membrane</keyword>
<gene>
    <name evidence="2" type="ORF">MUG84_09895</name>
</gene>
<dbReference type="RefSeq" id="WP_244724526.1">
    <property type="nucleotide sequence ID" value="NZ_JALIRP010000003.1"/>
</dbReference>
<name>A0A9X1WNB6_9BACL</name>
<reference evidence="2" key="1">
    <citation type="submission" date="2022-04" db="EMBL/GenBank/DDBJ databases">
        <title>Paenibacillus mangrovi sp. nov., a novel endophytic bacterium isolated from bark of Kandelia candel.</title>
        <authorList>
            <person name="Tuo L."/>
        </authorList>
    </citation>
    <scope>NUCLEOTIDE SEQUENCE</scope>
    <source>
        <strain evidence="2">KQZ6P-2</strain>
    </source>
</reference>
<dbReference type="AlphaFoldDB" id="A0A9X1WNB6"/>
<sequence length="588" mass="66577">MTIRHALSLRNFLVLFCIAMLVLIGLKGVDINRKMAWVDEAERYYNQNDLIRAEEWYQKAAHNKSIHYKEDLIAERLRELEPITLMKQSLSQLDERVERTGSGQDFTGFLQVYNELQSTRNKYMNSGDRFAAYYPKISASYGISDDITRYFQEFKAMFYSQLEDQLNQGLTDEATAKWNLQAIPDAFYGGTNEKTKQLNAKFKDFDERLMSKLAGAGNFSELLDLSQSLMSQYQARDLKAPWVKSKTDELARIILKKDVDGEQIANYALHAKTYEAYAKSTGIQSKLLSEIERQIRKWLTSAQRKIKNNDYEGAIAIYEALSSYQDTTDEVNKAKLAWTVHDPLRLLQQADFAKNYSHVIGGGSQFGGSAYAIGSDDVNTIYFAKMNEDESVQMLSTDDFPPNVNIRKISIEKSLSTKAVPVILVEGESASRQALYAAYEVHDSSMTRLFMFDADGYEVQADQSLLVTRPDGVDGAGGASPNAIYMRQGDSYQFMGFQKDYTDIDVNDLLGHSNEKVRFTCYIMYGGEGDALAQMGDSYVKLHGNYTFYEGMNVTVTGLFNQFEDVYPSGDQTGELITVPVFDVENME</sequence>
<feature type="transmembrane region" description="Helical" evidence="1">
    <location>
        <begin position="12"/>
        <end position="29"/>
    </location>
</feature>
<keyword evidence="1" id="KW-1133">Transmembrane helix</keyword>
<proteinExistence type="predicted"/>
<dbReference type="EMBL" id="JALIRP010000003">
    <property type="protein sequence ID" value="MCJ8012054.1"/>
    <property type="molecule type" value="Genomic_DNA"/>
</dbReference>
<protein>
    <submittedName>
        <fullName evidence="2">Uncharacterized protein</fullName>
    </submittedName>
</protein>